<dbReference type="EMBL" id="JASPKZ010005701">
    <property type="protein sequence ID" value="KAJ9588231.1"/>
    <property type="molecule type" value="Genomic_DNA"/>
</dbReference>
<dbReference type="Proteomes" id="UP001233999">
    <property type="component" value="Unassembled WGS sequence"/>
</dbReference>
<dbReference type="InterPro" id="IPR054709">
    <property type="entry name" value="CFAP107"/>
</dbReference>
<evidence type="ECO:0000256" key="1">
    <source>
        <dbReference type="ARBA" id="ARBA00004611"/>
    </source>
</evidence>
<proteinExistence type="predicted"/>
<name>A0AAD7ZWZ9_DIPPU</name>
<evidence type="ECO:0000313" key="10">
    <source>
        <dbReference type="Proteomes" id="UP001233999"/>
    </source>
</evidence>
<protein>
    <submittedName>
        <fullName evidence="9">Uncharacterized protein</fullName>
    </submittedName>
</protein>
<evidence type="ECO:0000313" key="9">
    <source>
        <dbReference type="EMBL" id="KAJ9588231.1"/>
    </source>
</evidence>
<dbReference type="InterPro" id="IPR037662">
    <property type="entry name" value="CFAP68/107"/>
</dbReference>
<comment type="subunit">
    <text evidence="8">Microtubule inner protein component of sperm flagellar doublet microtubules.</text>
</comment>
<evidence type="ECO:0000256" key="4">
    <source>
        <dbReference type="ARBA" id="ARBA00023069"/>
    </source>
</evidence>
<evidence type="ECO:0000256" key="7">
    <source>
        <dbReference type="ARBA" id="ARBA00035003"/>
    </source>
</evidence>
<dbReference type="Pfam" id="PF22595">
    <property type="entry name" value="CFAP107"/>
    <property type="match status" value="1"/>
</dbReference>
<keyword evidence="10" id="KW-1185">Reference proteome</keyword>
<comment type="subcellular location">
    <subcellularLocation>
        <location evidence="1">Cytoplasm</location>
        <location evidence="1">Cytoskeleton</location>
        <location evidence="1">Flagellum axoneme</location>
    </subcellularLocation>
</comment>
<dbReference type="GO" id="GO:0030317">
    <property type="term" value="P:flagellated sperm motility"/>
    <property type="evidence" value="ECO:0007669"/>
    <property type="project" value="InterPro"/>
</dbReference>
<comment type="function">
    <text evidence="7">Microtubule inner protein (MIP) part of the dynein-decorated doublet microtubules (DMTs) in cilia axoneme, which is required for motile cilia beating.</text>
</comment>
<accession>A0AAD7ZWZ9</accession>
<evidence type="ECO:0000256" key="8">
    <source>
        <dbReference type="ARBA" id="ARBA00046435"/>
    </source>
</evidence>
<dbReference type="PANTHER" id="PTHR31180">
    <property type="entry name" value="CILIA- AND FLAGELLA-ASSOCIATED PROTEIN 107-RELATED"/>
    <property type="match status" value="1"/>
</dbReference>
<dbReference type="PANTHER" id="PTHR31180:SF2">
    <property type="entry name" value="CILIA- AND FLAGELLA-ASSOCIATED PROTEIN 107"/>
    <property type="match status" value="1"/>
</dbReference>
<evidence type="ECO:0000256" key="6">
    <source>
        <dbReference type="ARBA" id="ARBA00023273"/>
    </source>
</evidence>
<reference evidence="9" key="2">
    <citation type="submission" date="2023-05" db="EMBL/GenBank/DDBJ databases">
        <authorList>
            <person name="Fouks B."/>
        </authorList>
    </citation>
    <scope>NUCLEOTIDE SEQUENCE</scope>
    <source>
        <strain evidence="9">Stay&amp;Tobe</strain>
        <tissue evidence="9">Testes</tissue>
    </source>
</reference>
<keyword evidence="4" id="KW-0969">Cilium</keyword>
<dbReference type="AlphaFoldDB" id="A0AAD7ZWZ9"/>
<evidence type="ECO:0000256" key="5">
    <source>
        <dbReference type="ARBA" id="ARBA00023212"/>
    </source>
</evidence>
<evidence type="ECO:0000256" key="2">
    <source>
        <dbReference type="ARBA" id="ARBA00022490"/>
    </source>
</evidence>
<comment type="caution">
    <text evidence="9">The sequence shown here is derived from an EMBL/GenBank/DDBJ whole genome shotgun (WGS) entry which is preliminary data.</text>
</comment>
<organism evidence="9 10">
    <name type="scientific">Diploptera punctata</name>
    <name type="common">Pacific beetle cockroach</name>
    <dbReference type="NCBI Taxonomy" id="6984"/>
    <lineage>
        <taxon>Eukaryota</taxon>
        <taxon>Metazoa</taxon>
        <taxon>Ecdysozoa</taxon>
        <taxon>Arthropoda</taxon>
        <taxon>Hexapoda</taxon>
        <taxon>Insecta</taxon>
        <taxon>Pterygota</taxon>
        <taxon>Neoptera</taxon>
        <taxon>Polyneoptera</taxon>
        <taxon>Dictyoptera</taxon>
        <taxon>Blattodea</taxon>
        <taxon>Blaberoidea</taxon>
        <taxon>Blaberidae</taxon>
        <taxon>Diplopterinae</taxon>
        <taxon>Diploptera</taxon>
    </lineage>
</organism>
<keyword evidence="5" id="KW-0206">Cytoskeleton</keyword>
<sequence length="235" mass="27729">MFSQSLDENIKDDLKQFWPYYHYNPCVLVGNWFEERSRYLQPILERKSTYDTDYVRPYPTLDPNPLADNINKNHGIGPEIQIEHGGTDYYNNYSTSYDLHYQHCPKRLSGPQQRIFNSQRKIYEPEQDYTVNYGNASNYGISEEKKQQWYDELFNWKIFSTEYRDAYPTHDNKDRIVKRIAVPRKFSSKLCEINKTNSNFRGNKLGVVPDIPIQIPRKLSCGPQSAYVLSPACKQ</sequence>
<keyword evidence="6" id="KW-0966">Cell projection</keyword>
<gene>
    <name evidence="9" type="ORF">L9F63_018395</name>
</gene>
<evidence type="ECO:0000256" key="3">
    <source>
        <dbReference type="ARBA" id="ARBA00022846"/>
    </source>
</evidence>
<reference evidence="9" key="1">
    <citation type="journal article" date="2023" name="IScience">
        <title>Live-bearing cockroach genome reveals convergent evolutionary mechanisms linked to viviparity in insects and beyond.</title>
        <authorList>
            <person name="Fouks B."/>
            <person name="Harrison M.C."/>
            <person name="Mikhailova A.A."/>
            <person name="Marchal E."/>
            <person name="English S."/>
            <person name="Carruthers M."/>
            <person name="Jennings E.C."/>
            <person name="Chiamaka E.L."/>
            <person name="Frigard R.A."/>
            <person name="Pippel M."/>
            <person name="Attardo G.M."/>
            <person name="Benoit J.B."/>
            <person name="Bornberg-Bauer E."/>
            <person name="Tobe S.S."/>
        </authorList>
    </citation>
    <scope>NUCLEOTIDE SEQUENCE</scope>
    <source>
        <strain evidence="9">Stay&amp;Tobe</strain>
    </source>
</reference>
<keyword evidence="2" id="KW-0963">Cytoplasm</keyword>
<keyword evidence="3" id="KW-0282">Flagellum</keyword>
<dbReference type="GO" id="GO:0005879">
    <property type="term" value="C:axonemal microtubule"/>
    <property type="evidence" value="ECO:0007669"/>
    <property type="project" value="TreeGrafter"/>
</dbReference>